<dbReference type="EMBL" id="CP015600">
    <property type="protein sequence ID" value="ANF85147.1"/>
    <property type="molecule type" value="Genomic_DNA"/>
</dbReference>
<dbReference type="PATRIC" id="fig|219572.3.peg.1763"/>
<name>A0A172YY39_9PSED</name>
<dbReference type="AlphaFoldDB" id="A0A172YY39"/>
<sequence>MSVIKKVDVEQSEAIEWSELNEHELKIVKLYRLLDNEQKSDILRFISVLLNMF</sequence>
<reference evidence="1 2" key="1">
    <citation type="submission" date="2016-05" db="EMBL/GenBank/DDBJ databases">
        <title>Complete genome sequence of Pseudomonas antarctica PAMC 27494.</title>
        <authorList>
            <person name="Lee J."/>
        </authorList>
    </citation>
    <scope>NUCLEOTIDE SEQUENCE [LARGE SCALE GENOMIC DNA]</scope>
    <source>
        <strain evidence="1 2">PAMC 27494</strain>
    </source>
</reference>
<proteinExistence type="predicted"/>
<dbReference type="Proteomes" id="UP000077829">
    <property type="component" value="Chromosome"/>
</dbReference>
<organism evidence="1 2">
    <name type="scientific">Pseudomonas antarctica</name>
    <dbReference type="NCBI Taxonomy" id="219572"/>
    <lineage>
        <taxon>Bacteria</taxon>
        <taxon>Pseudomonadati</taxon>
        <taxon>Pseudomonadota</taxon>
        <taxon>Gammaproteobacteria</taxon>
        <taxon>Pseudomonadales</taxon>
        <taxon>Pseudomonadaceae</taxon>
        <taxon>Pseudomonas</taxon>
    </lineage>
</organism>
<dbReference type="STRING" id="219572.A7J50_1724"/>
<protein>
    <submittedName>
        <fullName evidence="1">Uncharacterized protein</fullName>
    </submittedName>
</protein>
<accession>A0A172YY39</accession>
<gene>
    <name evidence="1" type="ORF">A7J50_1724</name>
</gene>
<evidence type="ECO:0000313" key="2">
    <source>
        <dbReference type="Proteomes" id="UP000077829"/>
    </source>
</evidence>
<dbReference type="KEGG" id="panr:A7J50_1724"/>
<evidence type="ECO:0000313" key="1">
    <source>
        <dbReference type="EMBL" id="ANF85147.1"/>
    </source>
</evidence>